<proteinExistence type="inferred from homology"/>
<name>A0ABU8Q8J9_9SPHN</name>
<comment type="similarity">
    <text evidence="8 9">Belongs to the TonB-dependent receptor family.</text>
</comment>
<evidence type="ECO:0000256" key="8">
    <source>
        <dbReference type="PROSITE-ProRule" id="PRU01360"/>
    </source>
</evidence>
<protein>
    <submittedName>
        <fullName evidence="13">TonB-dependent receptor</fullName>
    </submittedName>
</protein>
<keyword evidence="14" id="KW-1185">Reference proteome</keyword>
<dbReference type="PROSITE" id="PS52016">
    <property type="entry name" value="TONB_DEPENDENT_REC_3"/>
    <property type="match status" value="1"/>
</dbReference>
<dbReference type="Pfam" id="PF07715">
    <property type="entry name" value="Plug"/>
    <property type="match status" value="1"/>
</dbReference>
<keyword evidence="3 8" id="KW-1134">Transmembrane beta strand</keyword>
<evidence type="ECO:0000313" key="13">
    <source>
        <dbReference type="EMBL" id="MEJ5095809.1"/>
    </source>
</evidence>
<feature type="compositionally biased region" description="Low complexity" evidence="10">
    <location>
        <begin position="9"/>
        <end position="19"/>
    </location>
</feature>
<dbReference type="RefSeq" id="WP_204991394.1">
    <property type="nucleotide sequence ID" value="NZ_JBBGZA010000001.1"/>
</dbReference>
<evidence type="ECO:0000256" key="6">
    <source>
        <dbReference type="ARBA" id="ARBA00023136"/>
    </source>
</evidence>
<keyword evidence="7 8" id="KW-0998">Cell outer membrane</keyword>
<dbReference type="InterPro" id="IPR000531">
    <property type="entry name" value="Beta-barrel_TonB"/>
</dbReference>
<dbReference type="Gene3D" id="2.40.170.20">
    <property type="entry name" value="TonB-dependent receptor, beta-barrel domain"/>
    <property type="match status" value="1"/>
</dbReference>
<accession>A0ABU8Q8J9</accession>
<evidence type="ECO:0000256" key="2">
    <source>
        <dbReference type="ARBA" id="ARBA00022448"/>
    </source>
</evidence>
<evidence type="ECO:0000256" key="10">
    <source>
        <dbReference type="SAM" id="MobiDB-lite"/>
    </source>
</evidence>
<dbReference type="SUPFAM" id="SSF56935">
    <property type="entry name" value="Porins"/>
    <property type="match status" value="1"/>
</dbReference>
<gene>
    <name evidence="13" type="ORF">WH159_14840</name>
</gene>
<evidence type="ECO:0000313" key="14">
    <source>
        <dbReference type="Proteomes" id="UP001380365"/>
    </source>
</evidence>
<feature type="domain" description="TonB-dependent receptor-like beta-barrel" evidence="11">
    <location>
        <begin position="507"/>
        <end position="970"/>
    </location>
</feature>
<reference evidence="13 14" key="1">
    <citation type="submission" date="2023-12" db="EMBL/GenBank/DDBJ databases">
        <title>Gut-associated functions are favored during microbiome assembly across C. elegans life.</title>
        <authorList>
            <person name="Zimmermann J."/>
        </authorList>
    </citation>
    <scope>NUCLEOTIDE SEQUENCE [LARGE SCALE GENOMIC DNA]</scope>
    <source>
        <strain evidence="13 14">JUb134</strain>
    </source>
</reference>
<dbReference type="PANTHER" id="PTHR47234:SF2">
    <property type="entry name" value="TONB-DEPENDENT RECEPTOR"/>
    <property type="match status" value="1"/>
</dbReference>
<evidence type="ECO:0000259" key="12">
    <source>
        <dbReference type="Pfam" id="PF07715"/>
    </source>
</evidence>
<evidence type="ECO:0000256" key="5">
    <source>
        <dbReference type="ARBA" id="ARBA00023077"/>
    </source>
</evidence>
<dbReference type="InterPro" id="IPR036942">
    <property type="entry name" value="Beta-barrel_TonB_sf"/>
</dbReference>
<evidence type="ECO:0000256" key="9">
    <source>
        <dbReference type="RuleBase" id="RU003357"/>
    </source>
</evidence>
<keyword evidence="4 8" id="KW-0812">Transmembrane</keyword>
<dbReference type="Proteomes" id="UP001380365">
    <property type="component" value="Unassembled WGS sequence"/>
</dbReference>
<dbReference type="PANTHER" id="PTHR47234">
    <property type="match status" value="1"/>
</dbReference>
<evidence type="ECO:0000256" key="1">
    <source>
        <dbReference type="ARBA" id="ARBA00004571"/>
    </source>
</evidence>
<dbReference type="InterPro" id="IPR039426">
    <property type="entry name" value="TonB-dep_rcpt-like"/>
</dbReference>
<dbReference type="EMBL" id="JBBGZA010000001">
    <property type="protein sequence ID" value="MEJ5095809.1"/>
    <property type="molecule type" value="Genomic_DNA"/>
</dbReference>
<keyword evidence="6 8" id="KW-0472">Membrane</keyword>
<keyword evidence="2 8" id="KW-0813">Transport</keyword>
<feature type="region of interest" description="Disordered" evidence="10">
    <location>
        <begin position="1"/>
        <end position="23"/>
    </location>
</feature>
<evidence type="ECO:0000256" key="3">
    <source>
        <dbReference type="ARBA" id="ARBA00022452"/>
    </source>
</evidence>
<evidence type="ECO:0000256" key="4">
    <source>
        <dbReference type="ARBA" id="ARBA00022692"/>
    </source>
</evidence>
<keyword evidence="5 9" id="KW-0798">TonB box</keyword>
<dbReference type="Pfam" id="PF00593">
    <property type="entry name" value="TonB_dep_Rec_b-barrel"/>
    <property type="match status" value="1"/>
</dbReference>
<keyword evidence="13" id="KW-0675">Receptor</keyword>
<dbReference type="InterPro" id="IPR037066">
    <property type="entry name" value="Plug_dom_sf"/>
</dbReference>
<comment type="subcellular location">
    <subcellularLocation>
        <location evidence="1 8">Cell outer membrane</location>
        <topology evidence="1 8">Multi-pass membrane protein</topology>
    </subcellularLocation>
</comment>
<feature type="domain" description="TonB-dependent receptor plug" evidence="12">
    <location>
        <begin position="63"/>
        <end position="168"/>
    </location>
</feature>
<dbReference type="Gene3D" id="2.170.130.10">
    <property type="entry name" value="TonB-dependent receptor, plug domain"/>
    <property type="match status" value="1"/>
</dbReference>
<dbReference type="InterPro" id="IPR012910">
    <property type="entry name" value="Plug_dom"/>
</dbReference>
<evidence type="ECO:0000259" key="11">
    <source>
        <dbReference type="Pfam" id="PF00593"/>
    </source>
</evidence>
<comment type="caution">
    <text evidence="13">The sequence shown here is derived from an EMBL/GenBank/DDBJ whole genome shotgun (WGS) entry which is preliminary data.</text>
</comment>
<sequence>MPASAQVLADTTDAATQDAPVSIGDPVASAKLAADSARDDTASSDESGNVIVTGTRIQRPNNRSAAPIVTTTAAEIAAQGATTIEEVLNRLPQVQVNSEQNFSDSEGRQRIKLRSLGYERTLTLIDGMRVGLANTIDVGIIPTALVERIDVLTGGASSVYGSDAVSGVVNFILKKNFEGVRLDANYSFFNHHNRANAVTEAASRIGVNSATGMTNDGGRADISLSAGTNLFDDRVNISGFVNYRQSDLVRLRDRSGAVCEVVQSSNTAPLACSRASYTPAGTIIPQAGSLSGRQLVNNPNGNGTFIPINSGPAAAQANPYDDWSFQRPFDRINAGGFITAQINDHIEFYGNGLYYRDKSYNTQLNRTLSFSVYGSDPFRVNCDNPLLSASQAQVLCGANAGIAGQYAPLDVRYRFDGLPLVEQKFTNEGYRIVAGLRGRVLDDVWSYDVAGMISRARLDNIDTPRARFASVNRSLDVVNVGGTPTCRSVVDGSDPACVPFNAFAPFNQDAALNNYLYGGETGGIYTRVPRLLQFVGTVSGDLGKYGIISPLAGQGVAIAIGAEYREEMERSTVNEIFRANNSYGENQRVTQNILEGNIEVQAPLVEDQPWTQLLQLNAGYRQSKYNRLDGSFGTWKVEGIWAPIDDITFRASYNKSQAAPGVGAAAGAVNVFWNQGFYADPCAPQIDTANPNGPRKGPSASLEKCRNTGLADNLYGSETLICPDDRCTVRENGFGLTPETAFTKTFGVVLRPRFLPGLTVSIDRWLIDLEDQLTFLNPSDWITECLNTGNDYFCRGIVRNPDGTLSSSPASSPSTGWVSRGSINGYKSQSHGWDFQGQYNLGLGSVGFLDMSFNGTLMTLVGTQGDPTVEARDCTGYWGSGCGESMPTWAHQFRTTWTSPDRIASVSLNWRHRSAMPLTFYSPEDTGIPRQDESARRDQYAGIKAYDWFDLAFSFDISKQMTFRLAANNIFDKDPPIIPDSRAQIGLLRGNTIMGYDLLGRQLVAGVSVRM</sequence>
<evidence type="ECO:0000256" key="7">
    <source>
        <dbReference type="ARBA" id="ARBA00023237"/>
    </source>
</evidence>
<organism evidence="13 14">
    <name type="scientific">Sphingomonas molluscorum</name>
    <dbReference type="NCBI Taxonomy" id="418184"/>
    <lineage>
        <taxon>Bacteria</taxon>
        <taxon>Pseudomonadati</taxon>
        <taxon>Pseudomonadota</taxon>
        <taxon>Alphaproteobacteria</taxon>
        <taxon>Sphingomonadales</taxon>
        <taxon>Sphingomonadaceae</taxon>
        <taxon>Sphingomonas</taxon>
    </lineage>
</organism>